<gene>
    <name evidence="1" type="ORF">ACFOWD_06320</name>
</gene>
<name>A0ABV8RB08_9FLAO</name>
<comment type="caution">
    <text evidence="1">The sequence shown here is derived from an EMBL/GenBank/DDBJ whole genome shotgun (WGS) entry which is preliminary data.</text>
</comment>
<accession>A0ABV8RB08</accession>
<evidence type="ECO:0000313" key="2">
    <source>
        <dbReference type="Proteomes" id="UP001595826"/>
    </source>
</evidence>
<evidence type="ECO:0008006" key="3">
    <source>
        <dbReference type="Google" id="ProtNLM"/>
    </source>
</evidence>
<reference evidence="2" key="1">
    <citation type="journal article" date="2019" name="Int. J. Syst. Evol. Microbiol.">
        <title>The Global Catalogue of Microorganisms (GCM) 10K type strain sequencing project: providing services to taxonomists for standard genome sequencing and annotation.</title>
        <authorList>
            <consortium name="The Broad Institute Genomics Platform"/>
            <consortium name="The Broad Institute Genome Sequencing Center for Infectious Disease"/>
            <person name="Wu L."/>
            <person name="Ma J."/>
        </authorList>
    </citation>
    <scope>NUCLEOTIDE SEQUENCE [LARGE SCALE GENOMIC DNA]</scope>
    <source>
        <strain evidence="2">CECT 8655</strain>
    </source>
</reference>
<evidence type="ECO:0000313" key="1">
    <source>
        <dbReference type="EMBL" id="MFC4268514.1"/>
    </source>
</evidence>
<dbReference type="Proteomes" id="UP001595826">
    <property type="component" value="Unassembled WGS sequence"/>
</dbReference>
<protein>
    <recommendedName>
        <fullName evidence="3">DUF4468 domain-containing protein</fullName>
    </recommendedName>
</protein>
<dbReference type="RefSeq" id="WP_377409039.1">
    <property type="nucleotide sequence ID" value="NZ_JBHSCY010000001.1"/>
</dbReference>
<organism evidence="1 2">
    <name type="scientific">Polaribacter marinivivus</name>
    <dbReference type="NCBI Taxonomy" id="1524260"/>
    <lineage>
        <taxon>Bacteria</taxon>
        <taxon>Pseudomonadati</taxon>
        <taxon>Bacteroidota</taxon>
        <taxon>Flavobacteriia</taxon>
        <taxon>Flavobacteriales</taxon>
        <taxon>Flavobacteriaceae</taxon>
    </lineage>
</organism>
<dbReference type="EMBL" id="JBHSCY010000001">
    <property type="protein sequence ID" value="MFC4268514.1"/>
    <property type="molecule type" value="Genomic_DNA"/>
</dbReference>
<sequence>MIQKTFLLLFLMCCGIHFSQEVDLSSYKYIIVPEKFDFLKENDQYQTSSITKFLLQKKGFKVFIENETLPSEVIENRCLALTANVLDKSNMLTIKSVIELKDCFGKTVYISKVGKTKIKDYKRGYQEAIRQAFETMTGLRYSYVPKKEVVEDKVIKESVTKKDATKIDIKPENPTKKIIPTNPIVKSDGFPLLYAQKTDNGFQLVNLKPELVFTLLKTSKENTYILKSKNGIIFKSGLFWIAEYYKADKIVQEKYQIKF</sequence>
<proteinExistence type="predicted"/>
<keyword evidence="2" id="KW-1185">Reference proteome</keyword>